<feature type="compositionally biased region" description="Basic and acidic residues" evidence="4">
    <location>
        <begin position="1"/>
        <end position="12"/>
    </location>
</feature>
<evidence type="ECO:0000256" key="2">
    <source>
        <dbReference type="ARBA" id="ARBA00022741"/>
    </source>
</evidence>
<evidence type="ECO:0000259" key="5">
    <source>
        <dbReference type="PROSITE" id="PS50893"/>
    </source>
</evidence>
<organism evidence="6 7">
    <name type="scientific">Bifidobacterium lemurum</name>
    <dbReference type="NCBI Taxonomy" id="1603886"/>
    <lineage>
        <taxon>Bacteria</taxon>
        <taxon>Bacillati</taxon>
        <taxon>Actinomycetota</taxon>
        <taxon>Actinomycetes</taxon>
        <taxon>Bifidobacteriales</taxon>
        <taxon>Bifidobacteriaceae</taxon>
        <taxon>Bifidobacterium</taxon>
    </lineage>
</organism>
<dbReference type="OrthoDB" id="9804819at2"/>
<keyword evidence="3 6" id="KW-0067">ATP-binding</keyword>
<dbReference type="SUPFAM" id="SSF52540">
    <property type="entry name" value="P-loop containing nucleoside triphosphate hydrolases"/>
    <property type="match status" value="1"/>
</dbReference>
<protein>
    <submittedName>
        <fullName evidence="6">ABC transporter ATP-binding protein</fullName>
    </submittedName>
</protein>
<dbReference type="GO" id="GO:0005524">
    <property type="term" value="F:ATP binding"/>
    <property type="evidence" value="ECO:0007669"/>
    <property type="project" value="UniProtKB-KW"/>
</dbReference>
<evidence type="ECO:0000256" key="4">
    <source>
        <dbReference type="SAM" id="MobiDB-lite"/>
    </source>
</evidence>
<accession>A0A261FM70</accession>
<evidence type="ECO:0000256" key="3">
    <source>
        <dbReference type="ARBA" id="ARBA00022840"/>
    </source>
</evidence>
<feature type="region of interest" description="Disordered" evidence="4">
    <location>
        <begin position="1"/>
        <end position="27"/>
    </location>
</feature>
<dbReference type="EMBL" id="MWWX01000017">
    <property type="protein sequence ID" value="OZG60237.1"/>
    <property type="molecule type" value="Genomic_DNA"/>
</dbReference>
<dbReference type="InterPro" id="IPR027417">
    <property type="entry name" value="P-loop_NTPase"/>
</dbReference>
<dbReference type="SMART" id="SM00382">
    <property type="entry name" value="AAA"/>
    <property type="match status" value="1"/>
</dbReference>
<dbReference type="PROSITE" id="PS50893">
    <property type="entry name" value="ABC_TRANSPORTER_2"/>
    <property type="match status" value="1"/>
</dbReference>
<evidence type="ECO:0000313" key="6">
    <source>
        <dbReference type="EMBL" id="OZG60237.1"/>
    </source>
</evidence>
<feature type="domain" description="ABC transporter" evidence="5">
    <location>
        <begin position="31"/>
        <end position="261"/>
    </location>
</feature>
<reference evidence="6 7" key="1">
    <citation type="journal article" date="2017" name="BMC Genomics">
        <title>Comparative genomic and phylogenomic analyses of the Bifidobacteriaceae family.</title>
        <authorList>
            <person name="Lugli G.A."/>
            <person name="Milani C."/>
            <person name="Turroni F."/>
            <person name="Duranti S."/>
            <person name="Mancabelli L."/>
            <person name="Mangifesta M."/>
            <person name="Ferrario C."/>
            <person name="Modesto M."/>
            <person name="Mattarelli P."/>
            <person name="Jiri K."/>
            <person name="van Sinderen D."/>
            <person name="Ventura M."/>
        </authorList>
    </citation>
    <scope>NUCLEOTIDE SEQUENCE [LARGE SCALE GENOMIC DNA]</scope>
    <source>
        <strain evidence="6 7">DSM 28807</strain>
    </source>
</reference>
<name>A0A261FM70_9BIFI</name>
<dbReference type="PANTHER" id="PTHR43582">
    <property type="entry name" value="LINEARMYCIN RESISTANCE ATP-BINDING PROTEIN LNRL"/>
    <property type="match status" value="1"/>
</dbReference>
<dbReference type="Gene3D" id="3.40.50.300">
    <property type="entry name" value="P-loop containing nucleotide triphosphate hydrolases"/>
    <property type="match status" value="1"/>
</dbReference>
<evidence type="ECO:0000256" key="1">
    <source>
        <dbReference type="ARBA" id="ARBA00022448"/>
    </source>
</evidence>
<dbReference type="Pfam" id="PF00005">
    <property type="entry name" value="ABC_tran"/>
    <property type="match status" value="1"/>
</dbReference>
<keyword evidence="2" id="KW-0547">Nucleotide-binding</keyword>
<keyword evidence="7" id="KW-1185">Reference proteome</keyword>
<keyword evidence="1" id="KW-0813">Transport</keyword>
<sequence>MRDIANESRPSDVRAASSARDGGDDVSDSAVEVKGLVKRYGDMLALDYFDLDVRRGEIFGLLGPNGSGKSTAINCILALLTYDEGEIRVFGEPVTPTSYDVKRRIGIVPQNVAVFNELTVTENIDYFCSLYVTERKRRAELVDQAIDFVGLGEFRRFRPGKLSGGLKRRLNIACGIAHRPELIFFDEPTVAVDPQSRNAILEGIQRLNREGATIVYTSHYMEEVERIADRILIMDHGRHLALGTAEELKNMIGMGERISVATLDLDDVTLRRIRALPFVIEAAWDGKELDVRCRRGERNLADLLDMLNASGVNVGHLTSRPPSLNDVFLELTGTALRDSADSDGTEE</sequence>
<dbReference type="Pfam" id="PF13732">
    <property type="entry name" value="DrrA1-3_C"/>
    <property type="match status" value="1"/>
</dbReference>
<comment type="caution">
    <text evidence="6">The sequence shown here is derived from an EMBL/GenBank/DDBJ whole genome shotgun (WGS) entry which is preliminary data.</text>
</comment>
<dbReference type="Proteomes" id="UP000216352">
    <property type="component" value="Unassembled WGS sequence"/>
</dbReference>
<evidence type="ECO:0000313" key="7">
    <source>
        <dbReference type="Proteomes" id="UP000216352"/>
    </source>
</evidence>
<dbReference type="InterPro" id="IPR003439">
    <property type="entry name" value="ABC_transporter-like_ATP-bd"/>
</dbReference>
<gene>
    <name evidence="6" type="ORF">BLEM_1926</name>
</gene>
<proteinExistence type="predicted"/>
<dbReference type="PANTHER" id="PTHR43582:SF2">
    <property type="entry name" value="LINEARMYCIN RESISTANCE ATP-BINDING PROTEIN LNRL"/>
    <property type="match status" value="1"/>
</dbReference>
<dbReference type="AlphaFoldDB" id="A0A261FM70"/>
<dbReference type="GO" id="GO:0016887">
    <property type="term" value="F:ATP hydrolysis activity"/>
    <property type="evidence" value="ECO:0007669"/>
    <property type="project" value="InterPro"/>
</dbReference>
<dbReference type="STRING" id="1603886.GCA_001895165_01861"/>
<dbReference type="InterPro" id="IPR003593">
    <property type="entry name" value="AAA+_ATPase"/>
</dbReference>
<dbReference type="InterPro" id="IPR025302">
    <property type="entry name" value="DrrA1/2-like_C"/>
</dbReference>